<name>A0ABP0NUL3_9DINO</name>
<reference evidence="1 2" key="1">
    <citation type="submission" date="2024-02" db="EMBL/GenBank/DDBJ databases">
        <authorList>
            <person name="Chen Y."/>
            <person name="Shah S."/>
            <person name="Dougan E. K."/>
            <person name="Thang M."/>
            <person name="Chan C."/>
        </authorList>
    </citation>
    <scope>NUCLEOTIDE SEQUENCE [LARGE SCALE GENOMIC DNA]</scope>
</reference>
<evidence type="ECO:0000313" key="2">
    <source>
        <dbReference type="Proteomes" id="UP001642464"/>
    </source>
</evidence>
<dbReference type="EMBL" id="CAXAMM010030668">
    <property type="protein sequence ID" value="CAK9066877.1"/>
    <property type="molecule type" value="Genomic_DNA"/>
</dbReference>
<proteinExistence type="predicted"/>
<sequence>MVLGGRGLAKVPLPPKTKKLIQAQAHVLGKDGGIRPLVHGDVSAWEQVEEQLAESPAPVVKPLLQQMCPDSTVPRLKQDVVKLLLAELQCKGGAAAFDTVSSRARCGLARYLLVWGCGWVLNYAGIPTSLNCGLVTNGI</sequence>
<accession>A0ABP0NUL3</accession>
<evidence type="ECO:0000313" key="1">
    <source>
        <dbReference type="EMBL" id="CAK9066877.1"/>
    </source>
</evidence>
<dbReference type="Proteomes" id="UP001642464">
    <property type="component" value="Unassembled WGS sequence"/>
</dbReference>
<keyword evidence="2" id="KW-1185">Reference proteome</keyword>
<protein>
    <submittedName>
        <fullName evidence="1">Uncharacterized protein</fullName>
    </submittedName>
</protein>
<comment type="caution">
    <text evidence="1">The sequence shown here is derived from an EMBL/GenBank/DDBJ whole genome shotgun (WGS) entry which is preliminary data.</text>
</comment>
<gene>
    <name evidence="1" type="ORF">SCF082_LOCUS33951</name>
</gene>
<organism evidence="1 2">
    <name type="scientific">Durusdinium trenchii</name>
    <dbReference type="NCBI Taxonomy" id="1381693"/>
    <lineage>
        <taxon>Eukaryota</taxon>
        <taxon>Sar</taxon>
        <taxon>Alveolata</taxon>
        <taxon>Dinophyceae</taxon>
        <taxon>Suessiales</taxon>
        <taxon>Symbiodiniaceae</taxon>
        <taxon>Durusdinium</taxon>
    </lineage>
</organism>